<evidence type="ECO:0000313" key="9">
    <source>
        <dbReference type="EMBL" id="PYA53465.1"/>
    </source>
</evidence>
<dbReference type="InterPro" id="IPR011765">
    <property type="entry name" value="Pept_M16_N"/>
</dbReference>
<dbReference type="PANTHER" id="PTHR43690:SF18">
    <property type="entry name" value="INSULIN-DEGRADING ENZYME-RELATED"/>
    <property type="match status" value="1"/>
</dbReference>
<accession>A0ABX5N542</accession>
<evidence type="ECO:0000259" key="8">
    <source>
        <dbReference type="Pfam" id="PF00675"/>
    </source>
</evidence>
<evidence type="ECO:0000256" key="2">
    <source>
        <dbReference type="ARBA" id="ARBA00007261"/>
    </source>
</evidence>
<evidence type="ECO:0000313" key="10">
    <source>
        <dbReference type="Proteomes" id="UP000247823"/>
    </source>
</evidence>
<dbReference type="SUPFAM" id="SSF63411">
    <property type="entry name" value="LuxS/MPP-like metallohydrolase"/>
    <property type="match status" value="1"/>
</dbReference>
<evidence type="ECO:0000256" key="1">
    <source>
        <dbReference type="ARBA" id="ARBA00001947"/>
    </source>
</evidence>
<keyword evidence="3" id="KW-0645">Protease</keyword>
<reference evidence="9" key="2">
    <citation type="submission" date="2018-06" db="EMBL/GenBank/DDBJ databases">
        <authorList>
            <person name="Martins R.C."/>
            <person name="Perdigao-Neto L.V."/>
            <person name="Costa S.F."/>
            <person name="Levin A.S.S."/>
        </authorList>
    </citation>
    <scope>NUCLEOTIDE SEQUENCE</scope>
    <source>
        <strain evidence="9">1283</strain>
    </source>
</reference>
<keyword evidence="6" id="KW-0862">Zinc</keyword>
<feature type="domain" description="Peptidase M16 N-terminal" evidence="8">
    <location>
        <begin position="18"/>
        <end position="138"/>
    </location>
</feature>
<organism evidence="9 10">
    <name type="scientific">Serratia marcescens</name>
    <dbReference type="NCBI Taxonomy" id="615"/>
    <lineage>
        <taxon>Bacteria</taxon>
        <taxon>Pseudomonadati</taxon>
        <taxon>Pseudomonadota</taxon>
        <taxon>Gammaproteobacteria</taxon>
        <taxon>Enterobacterales</taxon>
        <taxon>Yersiniaceae</taxon>
        <taxon>Serratia</taxon>
    </lineage>
</organism>
<evidence type="ECO:0000256" key="5">
    <source>
        <dbReference type="ARBA" id="ARBA00022801"/>
    </source>
</evidence>
<keyword evidence="10" id="KW-1185">Reference proteome</keyword>
<evidence type="ECO:0000256" key="6">
    <source>
        <dbReference type="ARBA" id="ARBA00022833"/>
    </source>
</evidence>
<gene>
    <name evidence="9" type="ORF">DMW51_29650</name>
</gene>
<dbReference type="PROSITE" id="PS00143">
    <property type="entry name" value="INSULINASE"/>
    <property type="match status" value="1"/>
</dbReference>
<dbReference type="Proteomes" id="UP000247823">
    <property type="component" value="Unassembled WGS sequence"/>
</dbReference>
<dbReference type="PANTHER" id="PTHR43690">
    <property type="entry name" value="NARDILYSIN"/>
    <property type="match status" value="1"/>
</dbReference>
<comment type="caution">
    <text evidence="9">The sequence shown here is derived from an EMBL/GenBank/DDBJ whole genome shotgun (WGS) entry which is preliminary data.</text>
</comment>
<dbReference type="EMBL" id="QJQB01000680">
    <property type="protein sequence ID" value="PYA53465.1"/>
    <property type="molecule type" value="Genomic_DNA"/>
</dbReference>
<dbReference type="RefSeq" id="WP_181423744.1">
    <property type="nucleotide sequence ID" value="NZ_QJQB01000680.1"/>
</dbReference>
<sequence>MALAGASWQLDNGLAVKAISDPAAASAAALVRIEAGSFQAPTAWPGLAHLLEHMLFRGSENFSAQDSLMGWVPSVGGRLNATTQATQTAFFFEVGADHLAQGLARLSDMLAAPHLAAEAIAQEIEVIDAEYRLLRAEVETRCEAAQRQMFTGLD</sequence>
<keyword evidence="7" id="KW-0482">Metalloprotease</keyword>
<keyword evidence="4" id="KW-0479">Metal-binding</keyword>
<evidence type="ECO:0000256" key="4">
    <source>
        <dbReference type="ARBA" id="ARBA00022723"/>
    </source>
</evidence>
<dbReference type="Pfam" id="PF00675">
    <property type="entry name" value="Peptidase_M16"/>
    <property type="match status" value="1"/>
</dbReference>
<comment type="cofactor">
    <cofactor evidence="1">
        <name>Zn(2+)</name>
        <dbReference type="ChEBI" id="CHEBI:29105"/>
    </cofactor>
</comment>
<dbReference type="Gene3D" id="3.30.830.10">
    <property type="entry name" value="Metalloenzyme, LuxS/M16 peptidase-like"/>
    <property type="match status" value="1"/>
</dbReference>
<comment type="similarity">
    <text evidence="2">Belongs to the peptidase M16 family.</text>
</comment>
<evidence type="ECO:0000256" key="3">
    <source>
        <dbReference type="ARBA" id="ARBA00022670"/>
    </source>
</evidence>
<name>A0ABX5N542_SERMA</name>
<dbReference type="InterPro" id="IPR001431">
    <property type="entry name" value="Pept_M16_Zn_BS"/>
</dbReference>
<keyword evidence="5" id="KW-0378">Hydrolase</keyword>
<protein>
    <submittedName>
        <fullName evidence="9">Pyrroloquinoline quinone biosynthesis protein PqqF</fullName>
    </submittedName>
</protein>
<proteinExistence type="inferred from homology"/>
<dbReference type="InterPro" id="IPR011249">
    <property type="entry name" value="Metalloenz_LuxS/M16"/>
</dbReference>
<evidence type="ECO:0000256" key="7">
    <source>
        <dbReference type="ARBA" id="ARBA00023049"/>
    </source>
</evidence>
<reference evidence="9" key="1">
    <citation type="submission" date="2018-06" db="EMBL/GenBank/DDBJ databases">
        <title>Serratia marcescens genome sequencing and assembly.</title>
        <authorList>
            <person name="Martins R.C.R."/>
            <person name="Perdigao-Neto L.V."/>
            <person name="Costa S.F."/>
            <person name="Levin A.S.S."/>
        </authorList>
    </citation>
    <scope>NUCLEOTIDE SEQUENCE</scope>
    <source>
        <strain evidence="9">1283</strain>
    </source>
</reference>
<dbReference type="InterPro" id="IPR050626">
    <property type="entry name" value="Peptidase_M16"/>
</dbReference>
<feature type="non-terminal residue" evidence="9">
    <location>
        <position position="154"/>
    </location>
</feature>